<gene>
    <name evidence="2" type="primary">LOC108857943</name>
</gene>
<dbReference type="Pfam" id="PF05056">
    <property type="entry name" value="DUF674"/>
    <property type="match status" value="1"/>
</dbReference>
<dbReference type="OrthoDB" id="2014278at2759"/>
<organism evidence="1 2">
    <name type="scientific">Raphanus sativus</name>
    <name type="common">Radish</name>
    <name type="synonym">Raphanus raphanistrum var. sativus</name>
    <dbReference type="NCBI Taxonomy" id="3726"/>
    <lineage>
        <taxon>Eukaryota</taxon>
        <taxon>Viridiplantae</taxon>
        <taxon>Streptophyta</taxon>
        <taxon>Embryophyta</taxon>
        <taxon>Tracheophyta</taxon>
        <taxon>Spermatophyta</taxon>
        <taxon>Magnoliopsida</taxon>
        <taxon>eudicotyledons</taxon>
        <taxon>Gunneridae</taxon>
        <taxon>Pentapetalae</taxon>
        <taxon>rosids</taxon>
        <taxon>malvids</taxon>
        <taxon>Brassicales</taxon>
        <taxon>Brassicaceae</taxon>
        <taxon>Brassiceae</taxon>
        <taxon>Raphanus</taxon>
    </lineage>
</organism>
<proteinExistence type="predicted"/>
<protein>
    <submittedName>
        <fullName evidence="2">Uncharacterized protein LOC108857943</fullName>
    </submittedName>
</protein>
<dbReference type="KEGG" id="rsz:108857943"/>
<dbReference type="GeneID" id="108857943"/>
<sequence length="475" mass="53255">MEETKFSLRLLVDEKRNKVVLAEACRDFVDVLFSLLTLPMGTIVRLLKKHKPLQPRSGCFHNIYRSVSVMAIDDFQTEACKTMLLYPKSTKEIQCRRLKLNVDDTEATKFFTCPRFGRASCKKYSNFNTSRCTCGALMTHQYQVSEEDQIGSPMGNSEDGVFVSCRSSYIVTDDLRVTVNSLGVIANELNVLGYTDFDDLQEIHLDVGFKELPLSRTFLNQDFLKWPSTRAVEVGCVKGGHECNVKIFVRKSDKKILYAECSEDFVDSLLGLLALPLELAWSLTDGSVLGFVGNLCRSECREASASTPLEIPYYYTCSKQILDIPPQPTVVYSYPYTFCDSSPVLSFVRNVKNLKNSQVIIASVIPVDPKIESQTHSKCDFGYVKRDMRFIVSDDLVITPMSSSSTIGLFMRSHINNISDLEEQEINISKAELISILRASLVSRSALTNGLSGMVAKKSKKQVVIGRFSTLLNNP</sequence>
<dbReference type="PANTHER" id="PTHR33103:SF56">
    <property type="entry name" value="DUF674 FAMILY PROTEIN"/>
    <property type="match status" value="1"/>
</dbReference>
<dbReference type="PANTHER" id="PTHR33103">
    <property type="entry name" value="OS01G0153900 PROTEIN"/>
    <property type="match status" value="1"/>
</dbReference>
<reference evidence="2" key="2">
    <citation type="submission" date="2025-08" db="UniProtKB">
        <authorList>
            <consortium name="RefSeq"/>
        </authorList>
    </citation>
    <scope>IDENTIFICATION</scope>
    <source>
        <tissue evidence="2">Leaf</tissue>
    </source>
</reference>
<dbReference type="Proteomes" id="UP000504610">
    <property type="component" value="Chromosome 5"/>
</dbReference>
<dbReference type="RefSeq" id="XP_018487449.1">
    <property type="nucleotide sequence ID" value="XM_018631947.1"/>
</dbReference>
<reference evidence="1" key="1">
    <citation type="journal article" date="2019" name="Database">
        <title>The radish genome database (RadishGD): an integrated information resource for radish genomics.</title>
        <authorList>
            <person name="Yu H.J."/>
            <person name="Baek S."/>
            <person name="Lee Y.J."/>
            <person name="Cho A."/>
            <person name="Mun J.H."/>
        </authorList>
    </citation>
    <scope>NUCLEOTIDE SEQUENCE [LARGE SCALE GENOMIC DNA]</scope>
    <source>
        <strain evidence="1">cv. WK10039</strain>
    </source>
</reference>
<dbReference type="InterPro" id="IPR007750">
    <property type="entry name" value="DUF674"/>
</dbReference>
<evidence type="ECO:0000313" key="2">
    <source>
        <dbReference type="RefSeq" id="XP_018487449.1"/>
    </source>
</evidence>
<name>A0A6J0NRZ2_RAPSA</name>
<dbReference type="AlphaFoldDB" id="A0A6J0NRZ2"/>
<accession>A0A6J0NRZ2</accession>
<evidence type="ECO:0000313" key="1">
    <source>
        <dbReference type="Proteomes" id="UP000504610"/>
    </source>
</evidence>
<keyword evidence="1" id="KW-1185">Reference proteome</keyword>